<dbReference type="STRING" id="340177.Cag_0993"/>
<dbReference type="KEGG" id="cch:Cag_0993"/>
<dbReference type="EMBL" id="CP000108">
    <property type="protein sequence ID" value="ABB28256.1"/>
    <property type="molecule type" value="Genomic_DNA"/>
</dbReference>
<organism evidence="1">
    <name type="scientific">Chlorobium chlorochromatii (strain CaD3)</name>
    <dbReference type="NCBI Taxonomy" id="340177"/>
    <lineage>
        <taxon>Bacteria</taxon>
        <taxon>Pseudomonadati</taxon>
        <taxon>Chlorobiota</taxon>
        <taxon>Chlorobiia</taxon>
        <taxon>Chlorobiales</taxon>
        <taxon>Chlorobiaceae</taxon>
        <taxon>Chlorobium/Pelodictyon group</taxon>
        <taxon>Chlorobium</taxon>
    </lineage>
</organism>
<protein>
    <submittedName>
        <fullName evidence="1">Uncharacterized protein</fullName>
    </submittedName>
</protein>
<proteinExistence type="predicted"/>
<gene>
    <name evidence="1" type="ordered locus">Cag_0993</name>
</gene>
<accession>Q3ARW9</accession>
<name>Q3ARW9_CHLCH</name>
<reference evidence="1" key="1">
    <citation type="submission" date="2005-08" db="EMBL/GenBank/DDBJ databases">
        <title>Complete sequence of Chlorobium chlorochromatii CaD3.</title>
        <authorList>
            <person name="Copeland A."/>
            <person name="Lucas S."/>
            <person name="Lapidus A."/>
            <person name="Barry K."/>
            <person name="Detter J.C."/>
            <person name="Glavina T."/>
            <person name="Hammon N."/>
            <person name="Israni S."/>
            <person name="Pitluck S."/>
            <person name="Bryant D."/>
            <person name="Schmutz J."/>
            <person name="Larimer F."/>
            <person name="Land M."/>
            <person name="Kyrpides N."/>
            <person name="Ivanova N."/>
            <person name="Richardson P."/>
        </authorList>
    </citation>
    <scope>NUCLEOTIDE SEQUENCE [LARGE SCALE GENOMIC DNA]</scope>
    <source>
        <strain evidence="1">CaD3</strain>
    </source>
</reference>
<dbReference type="HOGENOM" id="CLU_2315197_0_0_10"/>
<evidence type="ECO:0000313" key="1">
    <source>
        <dbReference type="EMBL" id="ABB28256.1"/>
    </source>
</evidence>
<dbReference type="AlphaFoldDB" id="Q3ARW9"/>
<sequence>MGISSRDVSKLNKTIQHTYNGGSTMTREEIIKRLDEIFQQKDIRHGVEVRKLHVELFGVEPVFTGYYYECEKGALEWMIESMLDGKPFVEPELEDGEFT</sequence>